<dbReference type="AlphaFoldDB" id="A0A1G7D862"/>
<protein>
    <submittedName>
        <fullName evidence="1">Uncharacterized protein</fullName>
    </submittedName>
</protein>
<proteinExistence type="predicted"/>
<dbReference type="OrthoDB" id="680480at2"/>
<accession>A0A1G7D862</accession>
<dbReference type="EMBL" id="FNAN01000005">
    <property type="protein sequence ID" value="SDE47180.1"/>
    <property type="molecule type" value="Genomic_DNA"/>
</dbReference>
<dbReference type="STRING" id="659014.SAMN04487996_105140"/>
<name>A0A1G7D862_9BACT</name>
<dbReference type="Proteomes" id="UP000198748">
    <property type="component" value="Unassembled WGS sequence"/>
</dbReference>
<evidence type="ECO:0000313" key="1">
    <source>
        <dbReference type="EMBL" id="SDE47180.1"/>
    </source>
</evidence>
<organism evidence="1 2">
    <name type="scientific">Dyadobacter soli</name>
    <dbReference type="NCBI Taxonomy" id="659014"/>
    <lineage>
        <taxon>Bacteria</taxon>
        <taxon>Pseudomonadati</taxon>
        <taxon>Bacteroidota</taxon>
        <taxon>Cytophagia</taxon>
        <taxon>Cytophagales</taxon>
        <taxon>Spirosomataceae</taxon>
        <taxon>Dyadobacter</taxon>
    </lineage>
</organism>
<reference evidence="2" key="1">
    <citation type="submission" date="2016-10" db="EMBL/GenBank/DDBJ databases">
        <authorList>
            <person name="Varghese N."/>
            <person name="Submissions S."/>
        </authorList>
    </citation>
    <scope>NUCLEOTIDE SEQUENCE [LARGE SCALE GENOMIC DNA]</scope>
    <source>
        <strain evidence="2">DSM 25329</strain>
    </source>
</reference>
<dbReference type="RefSeq" id="WP_090148644.1">
    <property type="nucleotide sequence ID" value="NZ_FNAN01000005.1"/>
</dbReference>
<evidence type="ECO:0000313" key="2">
    <source>
        <dbReference type="Proteomes" id="UP000198748"/>
    </source>
</evidence>
<gene>
    <name evidence="1" type="ORF">SAMN04487996_105140</name>
</gene>
<keyword evidence="2" id="KW-1185">Reference proteome</keyword>
<sequence length="63" mass="7476">MTDTPEHIKQLQLQIWLAKSPMDRLRQMMLDNEALFVFWNNARMDLSKTSGMDQKSFENNDSK</sequence>